<dbReference type="PROSITE" id="PS52019">
    <property type="entry name" value="PKS_MFAS_DH"/>
    <property type="match status" value="1"/>
</dbReference>
<dbReference type="InterPro" id="IPR057326">
    <property type="entry name" value="KR_dom"/>
</dbReference>
<dbReference type="Pfam" id="PF18369">
    <property type="entry name" value="PKS_DE"/>
    <property type="match status" value="1"/>
</dbReference>
<proteinExistence type="predicted"/>
<dbReference type="SMART" id="SM00825">
    <property type="entry name" value="PKS_KS"/>
    <property type="match status" value="2"/>
</dbReference>
<dbReference type="PROSITE" id="PS50075">
    <property type="entry name" value="CARRIER"/>
    <property type="match status" value="2"/>
</dbReference>
<feature type="domain" description="Ketosynthase family 3 (KS3)" evidence="8">
    <location>
        <begin position="1564"/>
        <end position="1981"/>
    </location>
</feature>
<dbReference type="Gene3D" id="3.10.129.110">
    <property type="entry name" value="Polyketide synthase dehydratase"/>
    <property type="match status" value="1"/>
</dbReference>
<feature type="region of interest" description="N-terminal hotdog fold" evidence="6">
    <location>
        <begin position="2450"/>
        <end position="2575"/>
    </location>
</feature>
<dbReference type="InterPro" id="IPR014031">
    <property type="entry name" value="Ketoacyl_synth_C"/>
</dbReference>
<dbReference type="GO" id="GO:0006633">
    <property type="term" value="P:fatty acid biosynthetic process"/>
    <property type="evidence" value="ECO:0007669"/>
    <property type="project" value="InterPro"/>
</dbReference>
<feature type="region of interest" description="C-terminal hotdog fold" evidence="6">
    <location>
        <begin position="2587"/>
        <end position="2726"/>
    </location>
</feature>
<evidence type="ECO:0000256" key="2">
    <source>
        <dbReference type="ARBA" id="ARBA00022553"/>
    </source>
</evidence>
<dbReference type="Pfam" id="PF16197">
    <property type="entry name" value="KAsynt_C_assoc"/>
    <property type="match status" value="2"/>
</dbReference>
<dbReference type="PANTHER" id="PTHR43775">
    <property type="entry name" value="FATTY ACID SYNTHASE"/>
    <property type="match status" value="1"/>
</dbReference>
<dbReference type="InterPro" id="IPR016035">
    <property type="entry name" value="Acyl_Trfase/lysoPLipase"/>
</dbReference>
<dbReference type="InterPro" id="IPR016039">
    <property type="entry name" value="Thiolase-like"/>
</dbReference>
<dbReference type="InterPro" id="IPR013968">
    <property type="entry name" value="PKS_KR"/>
</dbReference>
<dbReference type="InterPro" id="IPR014030">
    <property type="entry name" value="Ketoacyl_synth_N"/>
</dbReference>
<organism evidence="10 11">
    <name type="scientific">Micromonospora eburnea</name>
    <dbReference type="NCBI Taxonomy" id="227316"/>
    <lineage>
        <taxon>Bacteria</taxon>
        <taxon>Bacillati</taxon>
        <taxon>Actinomycetota</taxon>
        <taxon>Actinomycetes</taxon>
        <taxon>Micromonosporales</taxon>
        <taxon>Micromonosporaceae</taxon>
        <taxon>Micromonospora</taxon>
    </lineage>
</organism>
<dbReference type="CDD" id="cd08952">
    <property type="entry name" value="KR_1_SDR_x"/>
    <property type="match status" value="1"/>
</dbReference>
<dbReference type="PROSITE" id="PS52004">
    <property type="entry name" value="KS3_2"/>
    <property type="match status" value="2"/>
</dbReference>
<keyword evidence="2" id="KW-0597">Phosphoprotein</keyword>
<keyword evidence="1" id="KW-0596">Phosphopantetheine</keyword>
<feature type="domain" description="Carrier" evidence="7">
    <location>
        <begin position="3217"/>
        <end position="3292"/>
    </location>
</feature>
<dbReference type="SUPFAM" id="SSF47336">
    <property type="entry name" value="ACP-like"/>
    <property type="match status" value="2"/>
</dbReference>
<dbReference type="Gene3D" id="6.10.140.1830">
    <property type="match status" value="1"/>
</dbReference>
<evidence type="ECO:0000256" key="5">
    <source>
        <dbReference type="ARBA" id="ARBA00023315"/>
    </source>
</evidence>
<dbReference type="InterPro" id="IPR020807">
    <property type="entry name" value="PKS_DH"/>
</dbReference>
<dbReference type="SMART" id="SM01294">
    <property type="entry name" value="PKS_PP_betabranch"/>
    <property type="match status" value="2"/>
</dbReference>
<accession>A0A1C6UIW5</accession>
<dbReference type="PROSITE" id="PS00606">
    <property type="entry name" value="KS3_1"/>
    <property type="match status" value="2"/>
</dbReference>
<dbReference type="Pfam" id="PF08659">
    <property type="entry name" value="KR"/>
    <property type="match status" value="2"/>
</dbReference>
<dbReference type="Pfam" id="PF21089">
    <property type="entry name" value="PKS_DH_N"/>
    <property type="match status" value="1"/>
</dbReference>
<dbReference type="FunFam" id="1.10.1200.10:FF:000007">
    <property type="entry name" value="Probable polyketide synthase pks17"/>
    <property type="match status" value="2"/>
</dbReference>
<dbReference type="Gene3D" id="3.40.47.10">
    <property type="match status" value="2"/>
</dbReference>
<dbReference type="InterPro" id="IPR009081">
    <property type="entry name" value="PP-bd_ACP"/>
</dbReference>
<evidence type="ECO:0000256" key="3">
    <source>
        <dbReference type="ARBA" id="ARBA00022679"/>
    </source>
</evidence>
<dbReference type="SMART" id="SM00823">
    <property type="entry name" value="PKS_PP"/>
    <property type="match status" value="2"/>
</dbReference>
<dbReference type="Gene3D" id="1.10.1200.10">
    <property type="entry name" value="ACP-like"/>
    <property type="match status" value="2"/>
</dbReference>
<dbReference type="InterPro" id="IPR018201">
    <property type="entry name" value="Ketoacyl_synth_AS"/>
</dbReference>
<dbReference type="Pfam" id="PF00550">
    <property type="entry name" value="PP-binding"/>
    <property type="match status" value="2"/>
</dbReference>
<dbReference type="Pfam" id="PF22953">
    <property type="entry name" value="SpnB_Rossmann"/>
    <property type="match status" value="1"/>
</dbReference>
<dbReference type="InterPro" id="IPR006162">
    <property type="entry name" value="Ppantetheine_attach_site"/>
</dbReference>
<dbReference type="InterPro" id="IPR049551">
    <property type="entry name" value="PKS_DH_C"/>
</dbReference>
<dbReference type="SUPFAM" id="SSF53901">
    <property type="entry name" value="Thiolase-like"/>
    <property type="match status" value="2"/>
</dbReference>
<dbReference type="InterPro" id="IPR001227">
    <property type="entry name" value="Ac_transferase_dom_sf"/>
</dbReference>
<dbReference type="Gene3D" id="3.40.366.10">
    <property type="entry name" value="Malonyl-Coenzyme A Acyl Carrier Protein, domain 2"/>
    <property type="match status" value="2"/>
</dbReference>
<evidence type="ECO:0000256" key="4">
    <source>
        <dbReference type="ARBA" id="ARBA00023268"/>
    </source>
</evidence>
<feature type="active site" description="Proton donor; for dehydratase activity" evidence="6">
    <location>
        <position position="2648"/>
    </location>
</feature>
<dbReference type="RefSeq" id="WP_091118414.1">
    <property type="nucleotide sequence ID" value="NZ_FMHY01000002.1"/>
</dbReference>
<evidence type="ECO:0000313" key="10">
    <source>
        <dbReference type="EMBL" id="SCL53987.1"/>
    </source>
</evidence>
<dbReference type="InterPro" id="IPR036299">
    <property type="entry name" value="Polyketide_synth_docking_sf"/>
</dbReference>
<keyword evidence="11" id="KW-1185">Reference proteome</keyword>
<evidence type="ECO:0000313" key="11">
    <source>
        <dbReference type="Proteomes" id="UP000199696"/>
    </source>
</evidence>
<evidence type="ECO:0000256" key="6">
    <source>
        <dbReference type="PROSITE-ProRule" id="PRU01363"/>
    </source>
</evidence>
<evidence type="ECO:0000259" key="9">
    <source>
        <dbReference type="PROSITE" id="PS52019"/>
    </source>
</evidence>
<dbReference type="InterPro" id="IPR050091">
    <property type="entry name" value="PKS_NRPS_Biosynth_Enz"/>
</dbReference>
<dbReference type="PROSITE" id="PS00012">
    <property type="entry name" value="PHOSPHOPANTETHEINE"/>
    <property type="match status" value="2"/>
</dbReference>
<dbReference type="InterPro" id="IPR041618">
    <property type="entry name" value="PKS_DE"/>
</dbReference>
<evidence type="ECO:0000256" key="1">
    <source>
        <dbReference type="ARBA" id="ARBA00022450"/>
    </source>
</evidence>
<dbReference type="InterPro" id="IPR036291">
    <property type="entry name" value="NAD(P)-bd_dom_sf"/>
</dbReference>
<dbReference type="Pfam" id="PF14765">
    <property type="entry name" value="PS-DH"/>
    <property type="match status" value="1"/>
</dbReference>
<dbReference type="SUPFAM" id="SSF52151">
    <property type="entry name" value="FabD/lysophospholipase-like"/>
    <property type="match status" value="2"/>
</dbReference>
<dbReference type="STRING" id="227316.GA0070604_2897"/>
<dbReference type="InterPro" id="IPR055123">
    <property type="entry name" value="SpnB-like_Rossmann"/>
</dbReference>
<dbReference type="InterPro" id="IPR036736">
    <property type="entry name" value="ACP-like_sf"/>
</dbReference>
<dbReference type="SMART" id="SM00826">
    <property type="entry name" value="PKS_DH"/>
    <property type="match status" value="1"/>
</dbReference>
<feature type="domain" description="Ketosynthase family 3 (KS3)" evidence="8">
    <location>
        <begin position="33"/>
        <end position="458"/>
    </location>
</feature>
<dbReference type="NCBIfam" id="NF045894">
    <property type="entry name" value="PKS_plus_SDR"/>
    <property type="match status" value="1"/>
</dbReference>
<dbReference type="InterPro" id="IPR020841">
    <property type="entry name" value="PKS_Beta-ketoAc_synthase_dom"/>
</dbReference>
<sequence length="3369" mass="354727">MSEEAKLRDYLKRAITESHRAYARLAEVEQRVREPIAIVGMACRFPNGTDSPADLWEAVSAGADLIGEFPTDRGWDLGSLFHPDPARPGTSYTREGGFLTAPGDFDPAFFGISPREAVAMDPQQRLLLETAWEAIERAEIDPRSLHSSRTGVFIGGASQEYVGLLAAADHDSEGHLLTGTVGSVMSGRIAYVLGLEGPAVTVDTACSSSLVAMHLAAQALRNDECTLALAGGVSVMVTPGPFIEFSRQRGLAADGRCKAFAAAADGTGWGEGVGLVLLERLSDARRNGHRVLAVVRGSAVNQDGASNGLTAPNGPSQQRVIQQALANAGLGVSDVDAVEAHGTGTTLGDPIEAQALLATYGQRDPGRPLWLGSVKSNIGHTQSAAGVAGVIKMVLALRHGRLPRTLHVDEPTPHVDWSAGAVRLLTEEQDWPENGRPRRAGVSSFGVSGTNAHLIIEQAPPDVPDDQASGEHPPPPVASATMPWVVSGNTEAALRAQARRLLTHITERPELSLNDIGRTLASARTSLACRAVVLADHAGHPSALRSLADAEPARTVVQGTALRGDGAVFVFPGQGSQWAGMAVELLDSSPVFAGRMAECAAALRPCVDWSLLDVVRRGEMLDRVDVVQPMLFAVMVSLAELWRSCGVEPVAVLGHSQGEIAAACVAGALSLADAARVVVARSKALVALAGSGGMLSVALPRESARKLVTDSGGRLSIAALNGPRSVVVSGDDEALRELAARCEVDGVRARRIAVDYASHSPHVDGLRDELMRELVGITPKPATVSFCSTVTGGFVDTTTLDADYWFRNLRQTVRLDTAVATVLDEGCGLLVEVSPHPVLLPGVQEAIDERQAEAVILGSLQRDEPEAHRFLQSLARAYVHGADVRWEKFYRPAQGPPVELPTYAFQHERFWVAPPSPAADTTGPESAFWDAVDHGDVAALCETMDIDPAARESLETLAPALSSWRRRRRERSLVDSWRYRVVWRSLTVQAPQQMAGTWLVVTPAGHPGAETAEEALRGAQIVTLEVGPSADRSATAERLRDIVSRHDEITGVLSYLGLDGRPHDVHPELTARVSSSLVLAQALDDIGLDAPLWLVTRGAVAVVPGDRVSVGAAQIWGLGRALGLEQPQRWGGLIDLSEEPNEKDAHRLRAVLAGERAEDQVAVRPTGLFVRRLVRAPLGDAQPVREWRPRGTVLVTGGTGGLGGHVARWLATNGAEHLVLLSRRGPEAPGASGLAAELARLGTRVTITACDIADRAGLARVLDAVPAAQPLTAVVHAAGVGLQAAVATTTEAAAAHVIGGKVSGALVLDELLADRELDAFVLFSSGAASWGSAGGAVYAAANAALDALAEDRRARGLVATSLAWGGWAGTGMALGGAEQFLARQGLRMMRPEVAVTAIKHAIEHDETTVTVADIDWKRFTSTFTLARRRPLIDEIPEAAEALAAESAPVGAGPRDTALWRRLAGLTDAERDDALLNLVRAEAAAVLGHASTDPIGVTVPFRELGFDSLTAVELRNRLGAATGLRLPAAVVFDHPTARALAGTLLAELSGERATVEEPRRVSATDEPIAIIGMACRYPGGIASPEDLWALVANGQDAVAPFPRDRGWQRYERVVPRTQVGGFLYDAAYFDPGFFGISPREALSMDPQQRLLMETSWEVFERVGLTAGALHGSRTAVFIGCASQDYAALLPTGVDEAESFGMTGTSGSVTSGRIAYAFGLEGPALTVDTGCSSSLVALHLAAQSLRTGECELALAGGAAVMATPAAFVEVARQRGFAGDGRCKSFASAADGTGWGEGVGVLLLERLSDARRNNHPILAVVRGSAMNQDGASNGLTAPNGLAQQGVIREALANAGLGVSDVDAVEAHGTGTTLGDPIEAQALLATYGQRDPEQPLWLGSIKSNIAHTQAAAGAAGVIKMVMALQHGRLPKTLHVDMPTTHVNWSAGAVRLLTEERGWPETGRPRRAGVSSFGVSGTNVHVILEQVEEIGDGTVPEAETIPPLVISARTDAALGAQATALHAYLAERPEVSLAAAGHALMTGRSAFEHRAAVLDRDRAGVLRKLGAIAEGKATVGVLTGRARDGKVAFVFPGQGAQWAGMAAGLLDSAPVFAGRMAECAAALAPFVDWSLLDVARATGDAALLDRVDVVQPVLFSVMVSLAELWRSCGIEPAAVVGQSQGEIAAACVAGALSLTDAAKVVALRSRVVRALSGTGGMVSVRLTPDDARTLVDRCAPGLSIAAVNGARSVGIAGDNQALEELLAYCTEHDIHARRIAGDYASHSARVEAVRDDLLAAVAGISPRRARIPLYSTVTGTVLSGEQLDADYWYQNMRHTVRLHDAVERLDADGFGFFIETSAHPVLTTVLQETIEARGSTAAVLGTLRRDQGGLDRFLTSAAEAWVRGLDPDWAGVLPVRHTMPAGLPTYPFQRDRYWLDPGKAMAADVTSAGLSSPRHPILGAGMRLAESGTTVFTGRLSLATHPWLADHQIDGTVVLPGTAMVELAVCAGGLAGCDQVDELTLQAPLVIPAAGAVVLQLTVTAPNEAGDRELRLHARVENAVEDEPWVLHATGSLTRSGSRPTGDLSAWPPAGATEVDVNDLYERMAERGAGFGPAFQGVSAVWRLAGEMCAEVELPSAQRDDADRYAVHPALLDSALHPIGLCEFLGEEVTTLRPFSYNGIRVYTAGATTLRVRLSDAGEGRIRVLVADGTGAPVAEVESLVLRPVSAERVGAGATYHDSLFWMDWRPVEATTAPTSGRWVTVGDPRPEWHLMVTTDSGATAGYADLDALTESIDAGSPVPEAVFVAGTPSGASAGLAEGTRDAVNRMLALARTWSADERFSNARLVVVTRGALAVEPDDAVPDLAGGAVWGLLRSAQNEHPGRFTLLDVDEDTVPPYVLRHAVGSGEPQLAVRSGRVLAARLARVPLPSSNDGGDPAPVFDRMGTVLVTGATGGLGALLSRHLVIRHGVRNLLLVNRSGAEAPGATRLRTELLDLGANVDLEACDLGDRAAVSGLLERIPANRPLTAVIHLAGVFDDGLLSSLTPEQVATVLRPKVDGAVNLHELTAGMELSAFVLYSSIAGTFGGAGQGNYAAANAFLDALAQYRHAQGLPGRSLAWGLWAERAGMAGRFDAAVVDRNIRRGVAALSAEEGLALFDDACHADNAVLVPMRLDNEALRARATAGDVPPVLRGLVRAPRRRAKAAEAGLGQRLAHASEAERRQALVDVVREHAADVLGYASFDELDVDRPFREMGFDSLTAVELRNRLSAVTGLRLPVTLVFDHPRPEALADRLYEQLFEARPADDTDDARIRDALATVPIARLREAGLLGRLLDMADAGGGAAPSEATEPRERIEDMDTASLVRLAMADAEGAQ</sequence>
<dbReference type="GO" id="GO:0004315">
    <property type="term" value="F:3-oxoacyl-[acyl-carrier-protein] synthase activity"/>
    <property type="evidence" value="ECO:0007669"/>
    <property type="project" value="InterPro"/>
</dbReference>
<feature type="domain" description="PKS/mFAS DH" evidence="9">
    <location>
        <begin position="2450"/>
        <end position="2726"/>
    </location>
</feature>
<dbReference type="SUPFAM" id="SSF51735">
    <property type="entry name" value="NAD(P)-binding Rossmann-fold domains"/>
    <property type="match status" value="4"/>
</dbReference>
<dbReference type="CDD" id="cd00833">
    <property type="entry name" value="PKS"/>
    <property type="match status" value="2"/>
</dbReference>
<evidence type="ECO:0000259" key="7">
    <source>
        <dbReference type="PROSITE" id="PS50075"/>
    </source>
</evidence>
<dbReference type="CDD" id="cd08956">
    <property type="entry name" value="KR_3_FAS_SDR_x"/>
    <property type="match status" value="1"/>
</dbReference>
<reference evidence="11" key="1">
    <citation type="submission" date="2016-06" db="EMBL/GenBank/DDBJ databases">
        <authorList>
            <person name="Varghese N."/>
            <person name="Submissions Spin"/>
        </authorList>
    </citation>
    <scope>NUCLEOTIDE SEQUENCE [LARGE SCALE GENOMIC DNA]</scope>
    <source>
        <strain evidence="11">DSM 44814</strain>
    </source>
</reference>
<keyword evidence="4" id="KW-0511">Multifunctional enzyme</keyword>
<dbReference type="Gene3D" id="3.40.50.720">
    <property type="entry name" value="NAD(P)-binding Rossmann-like Domain"/>
    <property type="match status" value="2"/>
</dbReference>
<dbReference type="Pfam" id="PF00109">
    <property type="entry name" value="ketoacyl-synt"/>
    <property type="match status" value="2"/>
</dbReference>
<dbReference type="GO" id="GO:0004312">
    <property type="term" value="F:fatty acid synthase activity"/>
    <property type="evidence" value="ECO:0007669"/>
    <property type="project" value="TreeGrafter"/>
</dbReference>
<keyword evidence="3 10" id="KW-0808">Transferase</keyword>
<dbReference type="InterPro" id="IPR032821">
    <property type="entry name" value="PKS_assoc"/>
</dbReference>
<dbReference type="InterPro" id="IPR049900">
    <property type="entry name" value="PKS_mFAS_DH"/>
</dbReference>
<dbReference type="FunFam" id="3.40.47.10:FF:000019">
    <property type="entry name" value="Polyketide synthase type I"/>
    <property type="match status" value="2"/>
</dbReference>
<dbReference type="InterPro" id="IPR014043">
    <property type="entry name" value="Acyl_transferase_dom"/>
</dbReference>
<name>A0A1C6UIW5_9ACTN</name>
<dbReference type="GO" id="GO:0031177">
    <property type="term" value="F:phosphopantetheine binding"/>
    <property type="evidence" value="ECO:0007669"/>
    <property type="project" value="InterPro"/>
</dbReference>
<evidence type="ECO:0000259" key="8">
    <source>
        <dbReference type="PROSITE" id="PS52004"/>
    </source>
</evidence>
<protein>
    <submittedName>
        <fullName evidence="10">Acyl transferase domain-containing protein</fullName>
    </submittedName>
</protein>
<dbReference type="InterPro" id="IPR016036">
    <property type="entry name" value="Malonyl_transacylase_ACP-bd"/>
</dbReference>
<dbReference type="PANTHER" id="PTHR43775:SF51">
    <property type="entry name" value="INACTIVE PHENOLPHTHIOCEROL SYNTHESIS POLYKETIDE SYNTHASE TYPE I PKS1-RELATED"/>
    <property type="match status" value="1"/>
</dbReference>
<dbReference type="InterPro" id="IPR042104">
    <property type="entry name" value="PKS_dehydratase_sf"/>
</dbReference>
<keyword evidence="5" id="KW-0012">Acyltransferase</keyword>
<dbReference type="SMART" id="SM00827">
    <property type="entry name" value="PKS_AT"/>
    <property type="match status" value="2"/>
</dbReference>
<feature type="domain" description="Carrier" evidence="7">
    <location>
        <begin position="1472"/>
        <end position="1547"/>
    </location>
</feature>
<dbReference type="FunFam" id="3.40.366.10:FF:000002">
    <property type="entry name" value="Probable polyketide synthase 2"/>
    <property type="match status" value="2"/>
</dbReference>
<dbReference type="SUPFAM" id="SSF101173">
    <property type="entry name" value="Docking domain B of the erythromycin polyketide synthase (DEBS)"/>
    <property type="match status" value="1"/>
</dbReference>
<feature type="active site" description="Proton acceptor; for dehydratase activity" evidence="6">
    <location>
        <position position="2482"/>
    </location>
</feature>
<gene>
    <name evidence="10" type="ORF">GA0070604_2897</name>
</gene>
<dbReference type="Pfam" id="PF00698">
    <property type="entry name" value="Acyl_transf_1"/>
    <property type="match status" value="2"/>
</dbReference>
<dbReference type="EMBL" id="FMHY01000002">
    <property type="protein sequence ID" value="SCL53987.1"/>
    <property type="molecule type" value="Genomic_DNA"/>
</dbReference>
<dbReference type="SMART" id="SM00822">
    <property type="entry name" value="PKS_KR"/>
    <property type="match status" value="2"/>
</dbReference>
<dbReference type="Pfam" id="PF02801">
    <property type="entry name" value="Ketoacyl-synt_C"/>
    <property type="match status" value="2"/>
</dbReference>
<dbReference type="InterPro" id="IPR020806">
    <property type="entry name" value="PKS_PP-bd"/>
</dbReference>
<dbReference type="Gene3D" id="3.30.70.3290">
    <property type="match status" value="2"/>
</dbReference>
<dbReference type="SUPFAM" id="SSF55048">
    <property type="entry name" value="Probable ACP-binding domain of malonyl-CoA ACP transacylase"/>
    <property type="match status" value="2"/>
</dbReference>
<dbReference type="InterPro" id="IPR049552">
    <property type="entry name" value="PKS_DH_N"/>
</dbReference>
<dbReference type="Proteomes" id="UP000199696">
    <property type="component" value="Unassembled WGS sequence"/>
</dbReference>